<evidence type="ECO:0000313" key="4">
    <source>
        <dbReference type="EMBL" id="TWT35522.1"/>
    </source>
</evidence>
<dbReference type="Pfam" id="PF00583">
    <property type="entry name" value="Acetyltransf_1"/>
    <property type="match status" value="1"/>
</dbReference>
<dbReference type="PANTHER" id="PTHR43420">
    <property type="entry name" value="ACETYLTRANSFERASE"/>
    <property type="match status" value="1"/>
</dbReference>
<dbReference type="AlphaFoldDB" id="A0A5C5VCU3"/>
<dbReference type="Gene3D" id="3.40.630.30">
    <property type="match status" value="1"/>
</dbReference>
<comment type="caution">
    <text evidence="4">The sequence shown here is derived from an EMBL/GenBank/DDBJ whole genome shotgun (WGS) entry which is preliminary data.</text>
</comment>
<keyword evidence="2" id="KW-0012">Acyltransferase</keyword>
<proteinExistence type="predicted"/>
<protein>
    <submittedName>
        <fullName evidence="4">Putative acetyltransferase</fullName>
    </submittedName>
</protein>
<keyword evidence="1 4" id="KW-0808">Transferase</keyword>
<organism evidence="4 5">
    <name type="scientific">Posidoniimonas corsicana</name>
    <dbReference type="NCBI Taxonomy" id="1938618"/>
    <lineage>
        <taxon>Bacteria</taxon>
        <taxon>Pseudomonadati</taxon>
        <taxon>Planctomycetota</taxon>
        <taxon>Planctomycetia</taxon>
        <taxon>Pirellulales</taxon>
        <taxon>Lacipirellulaceae</taxon>
        <taxon>Posidoniimonas</taxon>
    </lineage>
</organism>
<dbReference type="InterPro" id="IPR000182">
    <property type="entry name" value="GNAT_dom"/>
</dbReference>
<dbReference type="Proteomes" id="UP000316714">
    <property type="component" value="Unassembled WGS sequence"/>
</dbReference>
<dbReference type="InterPro" id="IPR016181">
    <property type="entry name" value="Acyl_CoA_acyltransferase"/>
</dbReference>
<feature type="domain" description="N-acetyltransferase" evidence="3">
    <location>
        <begin position="37"/>
        <end position="187"/>
    </location>
</feature>
<sequence length="187" mass="20576">MSKLTYHKRFQMERRLGPGLRLPTLPTGYRLVAWSPERLLDHTEAKHLSFAEEIDSQLFECLRSAEGCERLMREISGKNGFLPAATWLIEYVAGPHKIEPCGTIQGIKASPRMGGIQNVGVAPLHRGRGLGSALVAAALVGFQQAGLTRACLEVTAANEPAVRLYQQLGFRRTKTLYKAVEVAYSLG</sequence>
<gene>
    <name evidence="4" type="ORF">KOR34_04150</name>
</gene>
<evidence type="ECO:0000256" key="2">
    <source>
        <dbReference type="ARBA" id="ARBA00023315"/>
    </source>
</evidence>
<dbReference type="GO" id="GO:0016747">
    <property type="term" value="F:acyltransferase activity, transferring groups other than amino-acyl groups"/>
    <property type="evidence" value="ECO:0007669"/>
    <property type="project" value="InterPro"/>
</dbReference>
<dbReference type="RefSeq" id="WP_228714473.1">
    <property type="nucleotide sequence ID" value="NZ_SIHJ01000001.1"/>
</dbReference>
<keyword evidence="5" id="KW-1185">Reference proteome</keyword>
<reference evidence="4 5" key="1">
    <citation type="submission" date="2019-02" db="EMBL/GenBank/DDBJ databases">
        <title>Deep-cultivation of Planctomycetes and their phenomic and genomic characterization uncovers novel biology.</title>
        <authorList>
            <person name="Wiegand S."/>
            <person name="Jogler M."/>
            <person name="Boedeker C."/>
            <person name="Pinto D."/>
            <person name="Vollmers J."/>
            <person name="Rivas-Marin E."/>
            <person name="Kohn T."/>
            <person name="Peeters S.H."/>
            <person name="Heuer A."/>
            <person name="Rast P."/>
            <person name="Oberbeckmann S."/>
            <person name="Bunk B."/>
            <person name="Jeske O."/>
            <person name="Meyerdierks A."/>
            <person name="Storesund J.E."/>
            <person name="Kallscheuer N."/>
            <person name="Luecker S."/>
            <person name="Lage O.M."/>
            <person name="Pohl T."/>
            <person name="Merkel B.J."/>
            <person name="Hornburger P."/>
            <person name="Mueller R.-W."/>
            <person name="Bruemmer F."/>
            <person name="Labrenz M."/>
            <person name="Spormann A.M."/>
            <person name="Op Den Camp H."/>
            <person name="Overmann J."/>
            <person name="Amann R."/>
            <person name="Jetten M.S.M."/>
            <person name="Mascher T."/>
            <person name="Medema M.H."/>
            <person name="Devos D.P."/>
            <person name="Kaster A.-K."/>
            <person name="Ovreas L."/>
            <person name="Rohde M."/>
            <person name="Galperin M.Y."/>
            <person name="Jogler C."/>
        </authorList>
    </citation>
    <scope>NUCLEOTIDE SEQUENCE [LARGE SCALE GENOMIC DNA]</scope>
    <source>
        <strain evidence="4 5">KOR34</strain>
    </source>
</reference>
<dbReference type="PROSITE" id="PS51186">
    <property type="entry name" value="GNAT"/>
    <property type="match status" value="1"/>
</dbReference>
<evidence type="ECO:0000259" key="3">
    <source>
        <dbReference type="PROSITE" id="PS51186"/>
    </source>
</evidence>
<name>A0A5C5VCU3_9BACT</name>
<dbReference type="PANTHER" id="PTHR43420:SF44">
    <property type="entry name" value="ACETYLTRANSFERASE YPEA"/>
    <property type="match status" value="1"/>
</dbReference>
<dbReference type="SUPFAM" id="SSF55729">
    <property type="entry name" value="Acyl-CoA N-acyltransferases (Nat)"/>
    <property type="match status" value="1"/>
</dbReference>
<accession>A0A5C5VCU3</accession>
<evidence type="ECO:0000256" key="1">
    <source>
        <dbReference type="ARBA" id="ARBA00022679"/>
    </source>
</evidence>
<dbReference type="CDD" id="cd04301">
    <property type="entry name" value="NAT_SF"/>
    <property type="match status" value="1"/>
</dbReference>
<dbReference type="EMBL" id="SIHJ01000001">
    <property type="protein sequence ID" value="TWT35522.1"/>
    <property type="molecule type" value="Genomic_DNA"/>
</dbReference>
<dbReference type="InterPro" id="IPR050680">
    <property type="entry name" value="YpeA/RimI_acetyltransf"/>
</dbReference>
<evidence type="ECO:0000313" key="5">
    <source>
        <dbReference type="Proteomes" id="UP000316714"/>
    </source>
</evidence>